<keyword evidence="2" id="KW-0479">Metal-binding</keyword>
<feature type="domain" description="C2H2-type" evidence="8">
    <location>
        <begin position="73"/>
        <end position="97"/>
    </location>
</feature>
<feature type="domain" description="C2H2-type" evidence="8">
    <location>
        <begin position="208"/>
        <end position="232"/>
    </location>
</feature>
<dbReference type="InterPro" id="IPR036236">
    <property type="entry name" value="Znf_C2H2_sf"/>
</dbReference>
<gene>
    <name evidence="10" type="ORF">EOD39_0732</name>
</gene>
<sequence length="484" mass="53346">MAFRKFLPLFDRVLVERFAAETVTKGGYHAAGEVPGQSAAGYHAGSGTRKQDKGELQPMKSAVVGNGGIFTDSYCNICNAQLISESQRVAHYESKKHANKVRLFYMLHPEDGGPPSKRLRPDNPESDASEVDRNKCCTLCNMFFTSAIVAQSHYQGKTHAKRVRLVLGEPPSTPTTVSSPDSTSIASQPADQPPPPECPPANDSGAGKFCCLCGAWFNNPLMAQQHYEGKKHKRNAARARLLEQLAGSLGATETTALRSKYSCAVCNVILNSIEQYHAHLQGSKHQNNFCAGVPGKGVNARLQVVHSTMEAPAQPTVEGPSDFWRRSGGCRRRKAASPNIFQGVNLRQLQCLFRRSGDQRAEQRAELVWEHGDESELAQALIGLRRGRSRRHRTGRGALGPVWLKTFGKMRINEGDTEVDDDYDSEADSSSTDTTIDAQCDALTDREADSEQDSNQQASSPRRRSTGKQETERDPERYLHRILH</sequence>
<dbReference type="GO" id="GO:0008270">
    <property type="term" value="F:zinc ion binding"/>
    <property type="evidence" value="ECO:0007669"/>
    <property type="project" value="UniProtKB-KW"/>
</dbReference>
<evidence type="ECO:0000256" key="6">
    <source>
        <dbReference type="ARBA" id="ARBA00023242"/>
    </source>
</evidence>
<dbReference type="Pfam" id="PF12874">
    <property type="entry name" value="zf-met"/>
    <property type="match status" value="3"/>
</dbReference>
<evidence type="ECO:0000256" key="1">
    <source>
        <dbReference type="ARBA" id="ARBA00004123"/>
    </source>
</evidence>
<feature type="domain" description="C2H2-type" evidence="8">
    <location>
        <begin position="135"/>
        <end position="159"/>
    </location>
</feature>
<dbReference type="SMART" id="SM00355">
    <property type="entry name" value="ZnF_C2H2"/>
    <property type="match status" value="4"/>
</dbReference>
<dbReference type="GO" id="GO:0005524">
    <property type="term" value="F:ATP binding"/>
    <property type="evidence" value="ECO:0007669"/>
    <property type="project" value="InterPro"/>
</dbReference>
<dbReference type="Pfam" id="PF15063">
    <property type="entry name" value="TC1"/>
    <property type="match status" value="1"/>
</dbReference>
<dbReference type="GO" id="GO:0003676">
    <property type="term" value="F:nucleic acid binding"/>
    <property type="evidence" value="ECO:0007669"/>
    <property type="project" value="InterPro"/>
</dbReference>
<dbReference type="CDD" id="cd00320">
    <property type="entry name" value="cpn10"/>
    <property type="match status" value="1"/>
</dbReference>
<dbReference type="PANTHER" id="PTHR46144:SF2">
    <property type="entry name" value="ZINC FINGER MATRIN-TYPE PROTEIN 4"/>
    <property type="match status" value="1"/>
</dbReference>
<evidence type="ECO:0000313" key="10">
    <source>
        <dbReference type="EMBL" id="RXM36904.1"/>
    </source>
</evidence>
<organism evidence="10 11">
    <name type="scientific">Acipenser ruthenus</name>
    <name type="common">Sterlet sturgeon</name>
    <dbReference type="NCBI Taxonomy" id="7906"/>
    <lineage>
        <taxon>Eukaryota</taxon>
        <taxon>Metazoa</taxon>
        <taxon>Chordata</taxon>
        <taxon>Craniata</taxon>
        <taxon>Vertebrata</taxon>
        <taxon>Euteleostomi</taxon>
        <taxon>Actinopterygii</taxon>
        <taxon>Chondrostei</taxon>
        <taxon>Acipenseriformes</taxon>
        <taxon>Acipenseridae</taxon>
        <taxon>Acipenser</taxon>
    </lineage>
</organism>
<keyword evidence="6" id="KW-0539">Nucleus</keyword>
<evidence type="ECO:0000256" key="5">
    <source>
        <dbReference type="ARBA" id="ARBA00022833"/>
    </source>
</evidence>
<dbReference type="PANTHER" id="PTHR46144">
    <property type="entry name" value="ZINC FINGER PROTEIN 385B-LIKE"/>
    <property type="match status" value="1"/>
</dbReference>
<keyword evidence="5" id="KW-0862">Zinc</keyword>
<protein>
    <submittedName>
        <fullName evidence="10">Zinc finger matrin-type protein 4</fullName>
    </submittedName>
</protein>
<dbReference type="SUPFAM" id="SSF57667">
    <property type="entry name" value="beta-beta-alpha zinc fingers"/>
    <property type="match status" value="4"/>
</dbReference>
<reference evidence="10 11" key="1">
    <citation type="submission" date="2019-01" db="EMBL/GenBank/DDBJ databases">
        <title>Draft Genome and Complete Hox-Cluster Characterization of the Sterlet Sturgeon (Acipenser ruthenus).</title>
        <authorList>
            <person name="Wei Q."/>
        </authorList>
    </citation>
    <scope>NUCLEOTIDE SEQUENCE [LARGE SCALE GENOMIC DNA]</scope>
    <source>
        <strain evidence="10">WHYD16114868_AA</strain>
        <tissue evidence="10">Blood</tissue>
    </source>
</reference>
<feature type="region of interest" description="Disordered" evidence="7">
    <location>
        <begin position="415"/>
        <end position="484"/>
    </location>
</feature>
<dbReference type="InterPro" id="IPR020818">
    <property type="entry name" value="Chaperonin_GroES"/>
</dbReference>
<feature type="compositionally biased region" description="Low complexity" evidence="7">
    <location>
        <begin position="174"/>
        <end position="184"/>
    </location>
</feature>
<dbReference type="GO" id="GO:0005634">
    <property type="term" value="C:nucleus"/>
    <property type="evidence" value="ECO:0007669"/>
    <property type="project" value="UniProtKB-SubCell"/>
</dbReference>
<evidence type="ECO:0000256" key="4">
    <source>
        <dbReference type="ARBA" id="ARBA00022771"/>
    </source>
</evidence>
<proteinExistence type="predicted"/>
<dbReference type="GO" id="GO:0044183">
    <property type="term" value="F:protein folding chaperone"/>
    <property type="evidence" value="ECO:0007669"/>
    <property type="project" value="InterPro"/>
</dbReference>
<dbReference type="InterPro" id="IPR013087">
    <property type="entry name" value="Znf_C2H2_type"/>
</dbReference>
<feature type="compositionally biased region" description="Acidic residues" evidence="7">
    <location>
        <begin position="415"/>
        <end position="427"/>
    </location>
</feature>
<dbReference type="AlphaFoldDB" id="A0A444UP11"/>
<feature type="region of interest" description="Disordered" evidence="7">
    <location>
        <begin position="108"/>
        <end position="130"/>
    </location>
</feature>
<dbReference type="InterPro" id="IPR022755">
    <property type="entry name" value="Znf_C2H2_jaz"/>
</dbReference>
<keyword evidence="4" id="KW-0863">Zinc-finger</keyword>
<feature type="domain" description="U1-type" evidence="9">
    <location>
        <begin position="205"/>
        <end position="239"/>
    </location>
</feature>
<feature type="domain" description="U1-type" evidence="9">
    <location>
        <begin position="132"/>
        <end position="166"/>
    </location>
</feature>
<dbReference type="Gene3D" id="3.30.160.60">
    <property type="entry name" value="Classic Zinc Finger"/>
    <property type="match status" value="4"/>
</dbReference>
<feature type="compositionally biased region" description="Basic and acidic residues" evidence="7">
    <location>
        <begin position="467"/>
        <end position="484"/>
    </location>
</feature>
<evidence type="ECO:0000259" key="8">
    <source>
        <dbReference type="SMART" id="SM00355"/>
    </source>
</evidence>
<dbReference type="Pfam" id="PF12171">
    <property type="entry name" value="zf-C2H2_jaz"/>
    <property type="match status" value="1"/>
</dbReference>
<dbReference type="InterPro" id="IPR003604">
    <property type="entry name" value="Matrin/U1-like-C_Znf_C2H2"/>
</dbReference>
<keyword evidence="11" id="KW-1185">Reference proteome</keyword>
<accession>A0A444UP11</accession>
<dbReference type="SMART" id="SM00451">
    <property type="entry name" value="ZnF_U1"/>
    <property type="match status" value="4"/>
</dbReference>
<comment type="caution">
    <text evidence="10">The sequence shown here is derived from an EMBL/GenBank/DDBJ whole genome shotgun (WGS) entry which is preliminary data.</text>
</comment>
<feature type="domain" description="U1-type" evidence="9">
    <location>
        <begin position="258"/>
        <end position="293"/>
    </location>
</feature>
<evidence type="ECO:0000256" key="2">
    <source>
        <dbReference type="ARBA" id="ARBA00022723"/>
    </source>
</evidence>
<feature type="compositionally biased region" description="Low complexity" evidence="7">
    <location>
        <begin position="428"/>
        <end position="437"/>
    </location>
</feature>
<feature type="region of interest" description="Disordered" evidence="7">
    <location>
        <begin position="36"/>
        <end position="55"/>
    </location>
</feature>
<dbReference type="InterPro" id="IPR020282">
    <property type="entry name" value="Avpi1/C8orf4_dom"/>
</dbReference>
<dbReference type="Proteomes" id="UP000289886">
    <property type="component" value="Unassembled WGS sequence"/>
</dbReference>
<dbReference type="InterPro" id="IPR051868">
    <property type="entry name" value="ZN346_ZMAT4"/>
</dbReference>
<evidence type="ECO:0000256" key="3">
    <source>
        <dbReference type="ARBA" id="ARBA00022737"/>
    </source>
</evidence>
<dbReference type="EMBL" id="SCEB01214167">
    <property type="protein sequence ID" value="RXM36904.1"/>
    <property type="molecule type" value="Genomic_DNA"/>
</dbReference>
<keyword evidence="3" id="KW-0677">Repeat</keyword>
<evidence type="ECO:0000313" key="11">
    <source>
        <dbReference type="Proteomes" id="UP000289886"/>
    </source>
</evidence>
<feature type="domain" description="C2H2-type" evidence="8">
    <location>
        <begin position="261"/>
        <end position="285"/>
    </location>
</feature>
<evidence type="ECO:0000256" key="7">
    <source>
        <dbReference type="SAM" id="MobiDB-lite"/>
    </source>
</evidence>
<feature type="region of interest" description="Disordered" evidence="7">
    <location>
        <begin position="168"/>
        <end position="201"/>
    </location>
</feature>
<feature type="domain" description="U1-type" evidence="9">
    <location>
        <begin position="70"/>
        <end position="104"/>
    </location>
</feature>
<name>A0A444UP11_ACIRT</name>
<comment type="subcellular location">
    <subcellularLocation>
        <location evidence="1">Nucleus</location>
    </subcellularLocation>
</comment>
<evidence type="ECO:0000259" key="9">
    <source>
        <dbReference type="SMART" id="SM00451"/>
    </source>
</evidence>